<dbReference type="CDD" id="cd07377">
    <property type="entry name" value="WHTH_GntR"/>
    <property type="match status" value="1"/>
</dbReference>
<dbReference type="GO" id="GO:0003677">
    <property type="term" value="F:DNA binding"/>
    <property type="evidence" value="ECO:0007669"/>
    <property type="project" value="UniProtKB-KW"/>
</dbReference>
<keyword evidence="2" id="KW-0238">DNA-binding</keyword>
<dbReference type="PANTHER" id="PTHR38445:SF7">
    <property type="entry name" value="GNTR-FAMILY TRANSCRIPTIONAL REGULATOR"/>
    <property type="match status" value="1"/>
</dbReference>
<sequence length="129" mass="14340">MSCLNIIISNTADVPIYQQIVNQIRDAILRGDLTDGEPLPSIRALAKDLRISVITTKRAYDDLEQEGYIVTVLGKGSFVAERNAELLHESRLAIVEAKLEDAVNTAGVLDIDRAEVFRLLELLYEEENG</sequence>
<organism evidence="5 6">
    <name type="scientific">Sporobacter termitidis DSM 10068</name>
    <dbReference type="NCBI Taxonomy" id="1123282"/>
    <lineage>
        <taxon>Bacteria</taxon>
        <taxon>Bacillati</taxon>
        <taxon>Bacillota</taxon>
        <taxon>Clostridia</taxon>
        <taxon>Eubacteriales</taxon>
        <taxon>Oscillospiraceae</taxon>
        <taxon>Sporobacter</taxon>
    </lineage>
</organism>
<dbReference type="PROSITE" id="PS50949">
    <property type="entry name" value="HTH_GNTR"/>
    <property type="match status" value="1"/>
</dbReference>
<evidence type="ECO:0000256" key="3">
    <source>
        <dbReference type="ARBA" id="ARBA00023163"/>
    </source>
</evidence>
<dbReference type="InterPro" id="IPR036390">
    <property type="entry name" value="WH_DNA-bd_sf"/>
</dbReference>
<dbReference type="SMART" id="SM00345">
    <property type="entry name" value="HTH_GNTR"/>
    <property type="match status" value="1"/>
</dbReference>
<name>A0A1M5VTX7_9FIRM</name>
<keyword evidence="3" id="KW-0804">Transcription</keyword>
<evidence type="ECO:0000313" key="6">
    <source>
        <dbReference type="Proteomes" id="UP000183995"/>
    </source>
</evidence>
<reference evidence="5 6" key="1">
    <citation type="submission" date="2016-11" db="EMBL/GenBank/DDBJ databases">
        <authorList>
            <person name="Jaros S."/>
            <person name="Januszkiewicz K."/>
            <person name="Wedrychowicz H."/>
        </authorList>
    </citation>
    <scope>NUCLEOTIDE SEQUENCE [LARGE SCALE GENOMIC DNA]</scope>
    <source>
        <strain evidence="5 6">DSM 10068</strain>
    </source>
</reference>
<proteinExistence type="predicted"/>
<dbReference type="EMBL" id="FQXV01000002">
    <property type="protein sequence ID" value="SHH78667.1"/>
    <property type="molecule type" value="Genomic_DNA"/>
</dbReference>
<dbReference type="STRING" id="1123282.SAMN02745823_01025"/>
<evidence type="ECO:0000313" key="5">
    <source>
        <dbReference type="EMBL" id="SHH78667.1"/>
    </source>
</evidence>
<dbReference type="Proteomes" id="UP000183995">
    <property type="component" value="Unassembled WGS sequence"/>
</dbReference>
<evidence type="ECO:0000259" key="4">
    <source>
        <dbReference type="PROSITE" id="PS50949"/>
    </source>
</evidence>
<evidence type="ECO:0000256" key="1">
    <source>
        <dbReference type="ARBA" id="ARBA00023015"/>
    </source>
</evidence>
<dbReference type="Pfam" id="PF00392">
    <property type="entry name" value="GntR"/>
    <property type="match status" value="1"/>
</dbReference>
<dbReference type="AlphaFoldDB" id="A0A1M5VTX7"/>
<evidence type="ECO:0000256" key="2">
    <source>
        <dbReference type="ARBA" id="ARBA00023125"/>
    </source>
</evidence>
<keyword evidence="1" id="KW-0805">Transcription regulation</keyword>
<dbReference type="InterPro" id="IPR000524">
    <property type="entry name" value="Tscrpt_reg_HTH_GntR"/>
</dbReference>
<accession>A0A1M5VTX7</accession>
<dbReference type="SUPFAM" id="SSF46785">
    <property type="entry name" value="Winged helix' DNA-binding domain"/>
    <property type="match status" value="1"/>
</dbReference>
<keyword evidence="6" id="KW-1185">Reference proteome</keyword>
<protein>
    <submittedName>
        <fullName evidence="5">Transcriptional regulator, GntR family</fullName>
    </submittedName>
</protein>
<feature type="domain" description="HTH gntR-type" evidence="4">
    <location>
        <begin position="14"/>
        <end position="82"/>
    </location>
</feature>
<dbReference type="PANTHER" id="PTHR38445">
    <property type="entry name" value="HTH-TYPE TRANSCRIPTIONAL REPRESSOR YTRA"/>
    <property type="match status" value="1"/>
</dbReference>
<dbReference type="Gene3D" id="1.10.10.10">
    <property type="entry name" value="Winged helix-like DNA-binding domain superfamily/Winged helix DNA-binding domain"/>
    <property type="match status" value="1"/>
</dbReference>
<gene>
    <name evidence="5" type="ORF">SAMN02745823_01025</name>
</gene>
<dbReference type="GO" id="GO:0003700">
    <property type="term" value="F:DNA-binding transcription factor activity"/>
    <property type="evidence" value="ECO:0007669"/>
    <property type="project" value="InterPro"/>
</dbReference>
<dbReference type="InterPro" id="IPR036388">
    <property type="entry name" value="WH-like_DNA-bd_sf"/>
</dbReference>